<proteinExistence type="predicted"/>
<dbReference type="Pfam" id="PF08031">
    <property type="entry name" value="BBE"/>
    <property type="match status" value="1"/>
</dbReference>
<protein>
    <recommendedName>
        <fullName evidence="2">Berberine/berberine-like domain-containing protein</fullName>
    </recommendedName>
</protein>
<dbReference type="AlphaFoldDB" id="A0A455U7J5"/>
<dbReference type="InterPro" id="IPR016169">
    <property type="entry name" value="FAD-bd_PCMH_sub2"/>
</dbReference>
<dbReference type="GO" id="GO:0016491">
    <property type="term" value="F:oxidoreductase activity"/>
    <property type="evidence" value="ECO:0007669"/>
    <property type="project" value="InterPro"/>
</dbReference>
<dbReference type="KEGG" id="hsr:HSBAA_33920"/>
<evidence type="ECO:0000259" key="2">
    <source>
        <dbReference type="Pfam" id="PF08031"/>
    </source>
</evidence>
<feature type="domain" description="Berberine/berberine-like" evidence="2">
    <location>
        <begin position="52"/>
        <end position="95"/>
    </location>
</feature>
<sequence>MSRVPRMRPPSFSAAPLRGQHPHSLAGSGKGRRSPWLGARAFEALAPYSAGVYVNFMPAEESARVAEAYGANYARLTTIKACYDPENRFRLNQNIIPDAEVQLAG</sequence>
<evidence type="ECO:0000256" key="1">
    <source>
        <dbReference type="SAM" id="MobiDB-lite"/>
    </source>
</evidence>
<evidence type="ECO:0000313" key="3">
    <source>
        <dbReference type="EMBL" id="BBI62086.1"/>
    </source>
</evidence>
<dbReference type="Proteomes" id="UP000320231">
    <property type="component" value="Chromosome"/>
</dbReference>
<dbReference type="GO" id="GO:0050660">
    <property type="term" value="F:flavin adenine dinucleotide binding"/>
    <property type="evidence" value="ECO:0007669"/>
    <property type="project" value="InterPro"/>
</dbReference>
<dbReference type="Gene3D" id="3.30.465.10">
    <property type="match status" value="1"/>
</dbReference>
<dbReference type="EMBL" id="AP019514">
    <property type="protein sequence ID" value="BBI62086.1"/>
    <property type="molecule type" value="Genomic_DNA"/>
</dbReference>
<dbReference type="InterPro" id="IPR012951">
    <property type="entry name" value="BBE"/>
</dbReference>
<organism evidence="3 4">
    <name type="scientific">Vreelandella sulfidaeris</name>
    <dbReference type="NCBI Taxonomy" id="115553"/>
    <lineage>
        <taxon>Bacteria</taxon>
        <taxon>Pseudomonadati</taxon>
        <taxon>Pseudomonadota</taxon>
        <taxon>Gammaproteobacteria</taxon>
        <taxon>Oceanospirillales</taxon>
        <taxon>Halomonadaceae</taxon>
        <taxon>Vreelandella</taxon>
    </lineage>
</organism>
<reference evidence="3 4" key="1">
    <citation type="journal article" date="2019" name="Microbiol. Resour. Announc.">
        <title>Complete Genome Sequence of Halomonas sulfidaeris Strain Esulfide1 Isolated from a Metal Sulfide Rock at a Depth of 2,200 Meters, Obtained Using Nanopore Sequencing.</title>
        <authorList>
            <person name="Saito M."/>
            <person name="Nishigata A."/>
            <person name="Galipon J."/>
            <person name="Arakawa K."/>
        </authorList>
    </citation>
    <scope>NUCLEOTIDE SEQUENCE [LARGE SCALE GENOMIC DNA]</scope>
    <source>
        <strain evidence="3 4">ATCC BAA-803</strain>
    </source>
</reference>
<gene>
    <name evidence="3" type="ORF">HSBAA_33920</name>
</gene>
<accession>A0A455U7J5</accession>
<dbReference type="Gene3D" id="3.40.462.20">
    <property type="match status" value="1"/>
</dbReference>
<feature type="region of interest" description="Disordered" evidence="1">
    <location>
        <begin position="1"/>
        <end position="33"/>
    </location>
</feature>
<evidence type="ECO:0000313" key="4">
    <source>
        <dbReference type="Proteomes" id="UP000320231"/>
    </source>
</evidence>
<name>A0A455U7J5_9GAMM</name>